<keyword evidence="2" id="KW-1185">Reference proteome</keyword>
<dbReference type="Proteomes" id="UP001234178">
    <property type="component" value="Unassembled WGS sequence"/>
</dbReference>
<evidence type="ECO:0000313" key="2">
    <source>
        <dbReference type="Proteomes" id="UP001234178"/>
    </source>
</evidence>
<accession>A0ABR0A2Q3</accession>
<name>A0ABR0A2Q3_9CRUS</name>
<protein>
    <submittedName>
        <fullName evidence="1">Uncharacterized protein</fullName>
    </submittedName>
</protein>
<sequence length="80" mass="9643">MVRKFSKHFSLFPSLLRSKRIRLCCCFPSLILRDGLTFPISRNHENLLFDNFYESAEWNQLESARNKKKQPFTTDFHKFD</sequence>
<evidence type="ECO:0000313" key="1">
    <source>
        <dbReference type="EMBL" id="KAK4019208.1"/>
    </source>
</evidence>
<reference evidence="1 2" key="1">
    <citation type="journal article" date="2023" name="Nucleic Acids Res.">
        <title>The hologenome of Daphnia magna reveals possible DNA methylation and microbiome-mediated evolution of the host genome.</title>
        <authorList>
            <person name="Chaturvedi A."/>
            <person name="Li X."/>
            <person name="Dhandapani V."/>
            <person name="Marshall H."/>
            <person name="Kissane S."/>
            <person name="Cuenca-Cambronero M."/>
            <person name="Asole G."/>
            <person name="Calvet F."/>
            <person name="Ruiz-Romero M."/>
            <person name="Marangio P."/>
            <person name="Guigo R."/>
            <person name="Rago D."/>
            <person name="Mirbahai L."/>
            <person name="Eastwood N."/>
            <person name="Colbourne J.K."/>
            <person name="Zhou J."/>
            <person name="Mallon E."/>
            <person name="Orsini L."/>
        </authorList>
    </citation>
    <scope>NUCLEOTIDE SEQUENCE [LARGE SCALE GENOMIC DNA]</scope>
    <source>
        <strain evidence="1">LRV0_1</strain>
    </source>
</reference>
<proteinExistence type="predicted"/>
<organism evidence="1 2">
    <name type="scientific">Daphnia magna</name>
    <dbReference type="NCBI Taxonomy" id="35525"/>
    <lineage>
        <taxon>Eukaryota</taxon>
        <taxon>Metazoa</taxon>
        <taxon>Ecdysozoa</taxon>
        <taxon>Arthropoda</taxon>
        <taxon>Crustacea</taxon>
        <taxon>Branchiopoda</taxon>
        <taxon>Diplostraca</taxon>
        <taxon>Cladocera</taxon>
        <taxon>Anomopoda</taxon>
        <taxon>Daphniidae</taxon>
        <taxon>Daphnia</taxon>
    </lineage>
</organism>
<comment type="caution">
    <text evidence="1">The sequence shown here is derived from an EMBL/GenBank/DDBJ whole genome shotgun (WGS) entry which is preliminary data.</text>
</comment>
<dbReference type="EMBL" id="JAOYFB010000036">
    <property type="protein sequence ID" value="KAK4019208.1"/>
    <property type="molecule type" value="Genomic_DNA"/>
</dbReference>
<gene>
    <name evidence="1" type="ORF">OUZ56_001234</name>
</gene>